<evidence type="ECO:0000256" key="9">
    <source>
        <dbReference type="RuleBase" id="RU003756"/>
    </source>
</evidence>
<dbReference type="GO" id="GO:0006298">
    <property type="term" value="P:mismatch repair"/>
    <property type="evidence" value="ECO:0007669"/>
    <property type="project" value="UniProtKB-UniRule"/>
</dbReference>
<dbReference type="Gene3D" id="3.40.50.300">
    <property type="entry name" value="P-loop containing nucleotide triphosphate hydrolases"/>
    <property type="match status" value="1"/>
</dbReference>
<dbReference type="SUPFAM" id="SSF52540">
    <property type="entry name" value="P-loop containing nucleoside triphosphate hydrolases"/>
    <property type="match status" value="1"/>
</dbReference>
<dbReference type="Gene3D" id="3.40.1170.10">
    <property type="entry name" value="DNA repair protein MutS, domain I"/>
    <property type="match status" value="1"/>
</dbReference>
<dbReference type="NCBIfam" id="NF003810">
    <property type="entry name" value="PRK05399.1"/>
    <property type="match status" value="1"/>
</dbReference>
<dbReference type="EMBL" id="CP084166">
    <property type="protein sequence ID" value="UJG40082.1"/>
    <property type="molecule type" value="Genomic_DNA"/>
</dbReference>
<evidence type="ECO:0000256" key="7">
    <source>
        <dbReference type="HAMAP-Rule" id="MF_00096"/>
    </source>
</evidence>
<dbReference type="Pfam" id="PF00488">
    <property type="entry name" value="MutS_V"/>
    <property type="match status" value="1"/>
</dbReference>
<dbReference type="GO" id="GO:0005524">
    <property type="term" value="F:ATP binding"/>
    <property type="evidence" value="ECO:0007669"/>
    <property type="project" value="UniProtKB-UniRule"/>
</dbReference>
<comment type="similarity">
    <text evidence="1 7 9">Belongs to the DNA mismatch repair MutS family.</text>
</comment>
<dbReference type="SUPFAM" id="SSF55271">
    <property type="entry name" value="DNA repair protein MutS, domain I"/>
    <property type="match status" value="1"/>
</dbReference>
<dbReference type="NCBIfam" id="TIGR01070">
    <property type="entry name" value="mutS1"/>
    <property type="match status" value="1"/>
</dbReference>
<evidence type="ECO:0000256" key="5">
    <source>
        <dbReference type="ARBA" id="ARBA00023125"/>
    </source>
</evidence>
<dbReference type="SMART" id="SM00533">
    <property type="entry name" value="MUTSd"/>
    <property type="match status" value="1"/>
</dbReference>
<dbReference type="SUPFAM" id="SSF48334">
    <property type="entry name" value="DNA repair protein MutS, domain III"/>
    <property type="match status" value="1"/>
</dbReference>
<sequence>MKRFDDSHKKKLTPMQKQWLEVKKQYPEHIIFWRLGDFYETFKEDAIITSKALNITLTSRKTAETEWPLAGVPYHAVDSYLARMVEQGYKVAIVEQLEDPSKAKTIVKRGVVRLVSKGTVLAPESLKKSNNFLVAISKENDKYGLAALDLSTGDFYVTDFSDEASLDVEFTRLSPAEIIIEKELWETLNLQYNTKQCVLTFKPSYYFDVEQGRQDLLKFFQLATLDGFGLEEDGVYIAAAGAIINYLRETQFRETFPNITKISKIKTDEFMILDSTTIMSLELITNVRDRTEFGTLRYILDNTKTGPGSRLLTRWLLHPSLDKAIIEKRLNAVDELFQDIITREDIREILGDMSDIERIISRVALGRARPRELLALKETLQLIPEIKKLLSKYQSSYFIEIREKLNPLKEVVNIIERTISENASASIGDGTVIKEGYNKELDELKNIRKNSKKFLQSLEAREKQRTDIKTLKVKFNKVFGYFIEVSKAYSDQVPAEYERKQTLTNAERYITPELKEYEIKILSAEEKIIAIEERLYNEILNEISKFTNQIKETAYYCAVLDVLSTFAQNAVNFNYTKPEIIEENSYYIKEGRHPVVEQLLKDSTFIPNDCIIEEKKNRLLIITGPNMSGKSTFLRQTALIVLLAHIGSFVPASKARIGLTDRIFTRIGAHDVLIENRSTFMVEMIESANILNNATERSLVILDEIGRGTSTFDGVALAWAIAEYLHNNIGRIGPRTLLATHYHELIELENILPRVKNYHVAVKNVNGSVHFLYKVKEGGIDESYGVHVASLAGIPQRVIERANEVLHILHAQMNNKEQREEKQEEKVKKGKLTPVQVTLLGETAFQSAIENKRTFTKKSGILQEREYKLLQDIANINVNKITPIEAINLLDQLTRKCRNILRKKEE</sequence>
<comment type="function">
    <text evidence="7">This protein is involved in the repair of mismatches in DNA. It is possible that it carries out the mismatch recognition step. This protein has a weak ATPase activity.</text>
</comment>
<dbReference type="PANTHER" id="PTHR11361:SF34">
    <property type="entry name" value="DNA MISMATCH REPAIR PROTEIN MSH1, MITOCHONDRIAL"/>
    <property type="match status" value="1"/>
</dbReference>
<dbReference type="InterPro" id="IPR000432">
    <property type="entry name" value="DNA_mismatch_repair_MutS_C"/>
</dbReference>
<evidence type="ECO:0000256" key="3">
    <source>
        <dbReference type="ARBA" id="ARBA00022763"/>
    </source>
</evidence>
<dbReference type="InterPro" id="IPR007696">
    <property type="entry name" value="DNA_mismatch_repair_MutS_core"/>
</dbReference>
<keyword evidence="2 7" id="KW-0547">Nucleotide-binding</keyword>
<dbReference type="SMART" id="SM00534">
    <property type="entry name" value="MUTSac"/>
    <property type="match status" value="1"/>
</dbReference>
<feature type="binding site" evidence="7">
    <location>
        <begin position="624"/>
        <end position="631"/>
    </location>
    <ligand>
        <name>ATP</name>
        <dbReference type="ChEBI" id="CHEBI:30616"/>
    </ligand>
</feature>
<dbReference type="InterPro" id="IPR027417">
    <property type="entry name" value="P-loop_NTPase"/>
</dbReference>
<protein>
    <recommendedName>
        <fullName evidence="7 8">DNA mismatch repair protein MutS</fullName>
    </recommendedName>
</protein>
<dbReference type="PROSITE" id="PS00486">
    <property type="entry name" value="DNA_MISMATCH_REPAIR_2"/>
    <property type="match status" value="1"/>
</dbReference>
<dbReference type="FunFam" id="3.40.50.300:FF:000870">
    <property type="entry name" value="MutS protein homolog 4"/>
    <property type="match status" value="1"/>
</dbReference>
<dbReference type="InterPro" id="IPR036678">
    <property type="entry name" value="MutS_con_dom_sf"/>
</dbReference>
<dbReference type="HAMAP" id="MF_00096">
    <property type="entry name" value="MutS"/>
    <property type="match status" value="1"/>
</dbReference>
<dbReference type="InterPro" id="IPR045076">
    <property type="entry name" value="MutS"/>
</dbReference>
<feature type="domain" description="DNA mismatch repair proteins mutS family" evidence="11">
    <location>
        <begin position="698"/>
        <end position="714"/>
    </location>
</feature>
<dbReference type="Pfam" id="PF05190">
    <property type="entry name" value="MutS_IV"/>
    <property type="match status" value="1"/>
</dbReference>
<feature type="coiled-coil region" evidence="10">
    <location>
        <begin position="799"/>
        <end position="826"/>
    </location>
</feature>
<dbReference type="Gene3D" id="1.10.1420.10">
    <property type="match status" value="2"/>
</dbReference>
<evidence type="ECO:0000256" key="2">
    <source>
        <dbReference type="ARBA" id="ARBA00022741"/>
    </source>
</evidence>
<dbReference type="PANTHER" id="PTHR11361">
    <property type="entry name" value="DNA MISMATCH REPAIR PROTEIN MUTS FAMILY MEMBER"/>
    <property type="match status" value="1"/>
</dbReference>
<dbReference type="InterPro" id="IPR036187">
    <property type="entry name" value="DNA_mismatch_repair_MutS_sf"/>
</dbReference>
<dbReference type="CDD" id="cd03284">
    <property type="entry name" value="ABC_MutS1"/>
    <property type="match status" value="1"/>
</dbReference>
<dbReference type="GO" id="GO:0003684">
    <property type="term" value="F:damaged DNA binding"/>
    <property type="evidence" value="ECO:0007669"/>
    <property type="project" value="UniProtKB-UniRule"/>
</dbReference>
<evidence type="ECO:0000256" key="10">
    <source>
        <dbReference type="SAM" id="Coils"/>
    </source>
</evidence>
<dbReference type="InterPro" id="IPR007861">
    <property type="entry name" value="DNA_mismatch_repair_MutS_clamp"/>
</dbReference>
<dbReference type="Pfam" id="PF01624">
    <property type="entry name" value="MutS_I"/>
    <property type="match status" value="1"/>
</dbReference>
<evidence type="ECO:0000259" key="11">
    <source>
        <dbReference type="PROSITE" id="PS00486"/>
    </source>
</evidence>
<dbReference type="GO" id="GO:0005829">
    <property type="term" value="C:cytosol"/>
    <property type="evidence" value="ECO:0007669"/>
    <property type="project" value="TreeGrafter"/>
</dbReference>
<name>A0A9Y1BJU2_9ARCH</name>
<dbReference type="GO" id="GO:0030983">
    <property type="term" value="F:mismatched DNA binding"/>
    <property type="evidence" value="ECO:0007669"/>
    <property type="project" value="InterPro"/>
</dbReference>
<dbReference type="InterPro" id="IPR016151">
    <property type="entry name" value="DNA_mismatch_repair_MutS_N"/>
</dbReference>
<keyword evidence="6 7" id="KW-0234">DNA repair</keyword>
<evidence type="ECO:0000313" key="12">
    <source>
        <dbReference type="EMBL" id="UJG40082.1"/>
    </source>
</evidence>
<keyword evidence="10" id="KW-0175">Coiled coil</keyword>
<reference evidence="12" key="1">
    <citation type="journal article" date="2022" name="Nat. Microbiol.">
        <title>Unique mobile elements and scalable gene flow at the prokaryote-eukaryote boundary revealed by circularized Asgard archaea genomes.</title>
        <authorList>
            <person name="Wu F."/>
            <person name="Speth D.R."/>
            <person name="Philosof A."/>
            <person name="Cremiere A."/>
            <person name="Narayanan A."/>
            <person name="Barco R.A."/>
            <person name="Connon S.A."/>
            <person name="Amend J.P."/>
            <person name="Antoshechkin I.A."/>
            <person name="Orphan V.J."/>
        </authorList>
    </citation>
    <scope>NUCLEOTIDE SEQUENCE</scope>
    <source>
        <strain evidence="12">PM71</strain>
    </source>
</reference>
<dbReference type="Proteomes" id="UP001201020">
    <property type="component" value="Chromosome"/>
</dbReference>
<dbReference type="InterPro" id="IPR007695">
    <property type="entry name" value="DNA_mismatch_repair_MutS-lik_N"/>
</dbReference>
<evidence type="ECO:0000256" key="8">
    <source>
        <dbReference type="NCBIfam" id="TIGR01070"/>
    </source>
</evidence>
<dbReference type="InterPro" id="IPR017261">
    <property type="entry name" value="DNA_mismatch_repair_MutS/MSH"/>
</dbReference>
<dbReference type="Pfam" id="PF05192">
    <property type="entry name" value="MutS_III"/>
    <property type="match status" value="1"/>
</dbReference>
<accession>A0A9Y1BJU2</accession>
<dbReference type="InterPro" id="IPR005748">
    <property type="entry name" value="DNA_mismatch_repair_MutS"/>
</dbReference>
<dbReference type="AlphaFoldDB" id="A0A9Y1BJU2"/>
<organism evidence="12">
    <name type="scientific">Candidatus Heimdallarchaeum aukensis</name>
    <dbReference type="NCBI Taxonomy" id="2876573"/>
    <lineage>
        <taxon>Archaea</taxon>
        <taxon>Promethearchaeati</taxon>
        <taxon>Candidatus Heimdallarchaeota</taxon>
        <taxon>Candidatus Heimdallarchaeia (ex Rinke et al. 2021) (nom. nud.)</taxon>
        <taxon>Candidatus Heimdallarchaeales</taxon>
        <taxon>Candidatus Heimdallarchaeaceae</taxon>
        <taxon>Candidatus Heimdallarchaeum</taxon>
    </lineage>
</organism>
<dbReference type="SUPFAM" id="SSF53150">
    <property type="entry name" value="DNA repair protein MutS, domain II"/>
    <property type="match status" value="1"/>
</dbReference>
<keyword evidence="3 7" id="KW-0227">DNA damage</keyword>
<dbReference type="Gene3D" id="3.30.420.110">
    <property type="entry name" value="MutS, connector domain"/>
    <property type="match status" value="1"/>
</dbReference>
<dbReference type="PIRSF" id="PIRSF037677">
    <property type="entry name" value="DNA_mis_repair_Msh6"/>
    <property type="match status" value="1"/>
</dbReference>
<evidence type="ECO:0000256" key="1">
    <source>
        <dbReference type="ARBA" id="ARBA00006271"/>
    </source>
</evidence>
<proteinExistence type="inferred from homology"/>
<dbReference type="InterPro" id="IPR007860">
    <property type="entry name" value="DNA_mmatch_repair_MutS_con_dom"/>
</dbReference>
<gene>
    <name evidence="7 12" type="primary">mutS</name>
    <name evidence="12" type="ORF">K9W45_09565</name>
</gene>
<keyword evidence="4 7" id="KW-0067">ATP-binding</keyword>
<dbReference type="GO" id="GO:0140664">
    <property type="term" value="F:ATP-dependent DNA damage sensor activity"/>
    <property type="evidence" value="ECO:0007669"/>
    <property type="project" value="InterPro"/>
</dbReference>
<evidence type="ECO:0000256" key="6">
    <source>
        <dbReference type="ARBA" id="ARBA00023204"/>
    </source>
</evidence>
<keyword evidence="5 7" id="KW-0238">DNA-binding</keyword>
<dbReference type="Pfam" id="PF05188">
    <property type="entry name" value="MutS_II"/>
    <property type="match status" value="1"/>
</dbReference>
<evidence type="ECO:0000256" key="4">
    <source>
        <dbReference type="ARBA" id="ARBA00022840"/>
    </source>
</evidence>